<dbReference type="PANTHER" id="PTHR38471">
    <property type="entry name" value="FOUR HELIX BUNDLE PROTEIN"/>
    <property type="match status" value="1"/>
</dbReference>
<comment type="caution">
    <text evidence="1">The sequence shown here is derived from an EMBL/GenBank/DDBJ whole genome shotgun (WGS) entry which is preliminary data.</text>
</comment>
<evidence type="ECO:0000313" key="1">
    <source>
        <dbReference type="EMBL" id="MFC4221641.1"/>
    </source>
</evidence>
<name>A0ABV8PSI9_9FLAO</name>
<organism evidence="1 2">
    <name type="scientific">Flagellimonas marina</name>
    <dbReference type="NCBI Taxonomy" id="1775168"/>
    <lineage>
        <taxon>Bacteria</taxon>
        <taxon>Pseudomonadati</taxon>
        <taxon>Bacteroidota</taxon>
        <taxon>Flavobacteriia</taxon>
        <taxon>Flavobacteriales</taxon>
        <taxon>Flavobacteriaceae</taxon>
        <taxon>Flagellimonas</taxon>
    </lineage>
</organism>
<evidence type="ECO:0000313" key="2">
    <source>
        <dbReference type="Proteomes" id="UP001595841"/>
    </source>
</evidence>
<dbReference type="RefSeq" id="WP_379766661.1">
    <property type="nucleotide sequence ID" value="NZ_JBHSCL010000009.1"/>
</dbReference>
<gene>
    <name evidence="1" type="ORF">ACFOWS_15925</name>
</gene>
<accession>A0ABV8PSI9</accession>
<dbReference type="InterPro" id="IPR036583">
    <property type="entry name" value="23S_rRNA_IVS_sf"/>
</dbReference>
<dbReference type="EMBL" id="JBHSCL010000009">
    <property type="protein sequence ID" value="MFC4221641.1"/>
    <property type="molecule type" value="Genomic_DNA"/>
</dbReference>
<dbReference type="PIRSF" id="PIRSF035652">
    <property type="entry name" value="CHP02436"/>
    <property type="match status" value="1"/>
</dbReference>
<keyword evidence="2" id="KW-1185">Reference proteome</keyword>
<proteinExistence type="predicted"/>
<dbReference type="InterPro" id="IPR012657">
    <property type="entry name" value="23S_rRNA-intervening_sequence"/>
</dbReference>
<sequence>MITFSEKYKDNAILVKSFEFAKNIVDYAEKLESLRKFVVANQILKAGTSIGANVKEAQNAESKVDFIHKLKIVMKEAEETEFWLFLCNELKNYPSGEKLLKELFEIIKILNKIISTAKKKNAINR</sequence>
<dbReference type="NCBIfam" id="TIGR02436">
    <property type="entry name" value="four helix bundle protein"/>
    <property type="match status" value="1"/>
</dbReference>
<reference evidence="2" key="1">
    <citation type="journal article" date="2019" name="Int. J. Syst. Evol. Microbiol.">
        <title>The Global Catalogue of Microorganisms (GCM) 10K type strain sequencing project: providing services to taxonomists for standard genome sequencing and annotation.</title>
        <authorList>
            <consortium name="The Broad Institute Genomics Platform"/>
            <consortium name="The Broad Institute Genome Sequencing Center for Infectious Disease"/>
            <person name="Wu L."/>
            <person name="Ma J."/>
        </authorList>
    </citation>
    <scope>NUCLEOTIDE SEQUENCE [LARGE SCALE GENOMIC DNA]</scope>
    <source>
        <strain evidence="2">CGMCC 1.15774</strain>
    </source>
</reference>
<dbReference type="Proteomes" id="UP001595841">
    <property type="component" value="Unassembled WGS sequence"/>
</dbReference>
<dbReference type="Gene3D" id="1.20.1440.60">
    <property type="entry name" value="23S rRNA-intervening sequence"/>
    <property type="match status" value="1"/>
</dbReference>
<dbReference type="SUPFAM" id="SSF158446">
    <property type="entry name" value="IVS-encoded protein-like"/>
    <property type="match status" value="1"/>
</dbReference>
<dbReference type="PANTHER" id="PTHR38471:SF2">
    <property type="entry name" value="FOUR HELIX BUNDLE PROTEIN"/>
    <property type="match status" value="1"/>
</dbReference>
<protein>
    <submittedName>
        <fullName evidence="1">Four helix bundle protein</fullName>
    </submittedName>
</protein>
<dbReference type="Pfam" id="PF05635">
    <property type="entry name" value="23S_rRNA_IVP"/>
    <property type="match status" value="1"/>
</dbReference>